<evidence type="ECO:0000313" key="11">
    <source>
        <dbReference type="Proteomes" id="UP000706151"/>
    </source>
</evidence>
<comment type="caution">
    <text evidence="10">The sequence shown here is derived from an EMBL/GenBank/DDBJ whole genome shotgun (WGS) entry which is preliminary data.</text>
</comment>
<keyword evidence="5" id="KW-0808">Transferase</keyword>
<keyword evidence="7 8" id="KW-0802">TPR repeat</keyword>
<protein>
    <recommendedName>
        <fullName evidence="3">protein O-GlcNAc transferase</fullName>
        <ecNumber evidence="3">2.4.1.255</ecNumber>
    </recommendedName>
</protein>
<dbReference type="InterPro" id="IPR011990">
    <property type="entry name" value="TPR-like_helical_dom_sf"/>
</dbReference>
<dbReference type="Gene3D" id="3.40.50.2000">
    <property type="entry name" value="Glycogen Phosphorylase B"/>
    <property type="match status" value="1"/>
</dbReference>
<accession>A0A935TK74</accession>
<dbReference type="PANTHER" id="PTHR44835:SF1">
    <property type="entry name" value="PROTEIN O-GLCNAC TRANSFERASE"/>
    <property type="match status" value="1"/>
</dbReference>
<evidence type="ECO:0000256" key="6">
    <source>
        <dbReference type="ARBA" id="ARBA00022737"/>
    </source>
</evidence>
<dbReference type="Pfam" id="PF13424">
    <property type="entry name" value="TPR_12"/>
    <property type="match status" value="1"/>
</dbReference>
<evidence type="ECO:0000256" key="2">
    <source>
        <dbReference type="ARBA" id="ARBA00005386"/>
    </source>
</evidence>
<dbReference type="Gene3D" id="3.40.50.11380">
    <property type="match status" value="1"/>
</dbReference>
<evidence type="ECO:0000256" key="1">
    <source>
        <dbReference type="ARBA" id="ARBA00004922"/>
    </source>
</evidence>
<dbReference type="EC" id="2.4.1.255" evidence="3"/>
<dbReference type="InterPro" id="IPR019734">
    <property type="entry name" value="TPR_rpt"/>
</dbReference>
<keyword evidence="6" id="KW-0677">Repeat</keyword>
<organism evidence="10 11">
    <name type="scientific">Candidatus Accumulibacter affinis</name>
    <dbReference type="NCBI Taxonomy" id="2954384"/>
    <lineage>
        <taxon>Bacteria</taxon>
        <taxon>Pseudomonadati</taxon>
        <taxon>Pseudomonadota</taxon>
        <taxon>Betaproteobacteria</taxon>
        <taxon>Candidatus Accumulibacter</taxon>
    </lineage>
</organism>
<dbReference type="Proteomes" id="UP000706151">
    <property type="component" value="Unassembled WGS sequence"/>
</dbReference>
<dbReference type="AlphaFoldDB" id="A0A935TK74"/>
<feature type="repeat" description="TPR" evidence="8">
    <location>
        <begin position="189"/>
        <end position="222"/>
    </location>
</feature>
<evidence type="ECO:0000259" key="9">
    <source>
        <dbReference type="Pfam" id="PF13844"/>
    </source>
</evidence>
<sequence length="696" mass="75657">MPEAADAFRQALALQPEDPGALFNVGDTLRMLGEFAEAEAYLRRVTVSAPDFSDGLVSLALTLGELGRFGEAEVLCRRALDLVPGTAAAHFCLGNVLAGSARLEEARSCFVAALHADPGWLPALESLGNVLQELGNSSQAEECYRRCLAIQHGLPNASANLGRLFVEQNRFVEAEACYRDTLKADPDNPGILERLGSVLLELGRAEEAKNCYRQALRVQPERVSARLALATAVLPVIAQSVQEAVAVPRLFAGALDELADWLQANGDREVSVADLAGTQQPFFLAYRDGNHVDLLSRYADLVSQCLKSRSRAPRPHRERLRLLIISHHIRWHSVWNIVLRGLLLHLDRSRFEVFVYHLGNAEDQETAFARSQVEGWRDRHTISDAAGWLAAAEEDCPEVIFYPEIGMSSLAYFLAAHRLAPLQMASWGHPITTGLATIDLFLSGELLEAPDADAHYRERLVRLPGTGCCTSSLPITAEAIPDVEMSLLGMHGPRFVIAQRAIKFAPVDDDIYAKIAVAAGASVFILLRDPVCPWASDLIMARLESAFRKHGLDPGRHLVAIPWLAPEKFLALLDVCDVYLDCPAFSGYTTAWLAMHRGLPIVALEGRQLRQRLAAGLLRKAGLSETIAASGDDYVAIAARLAAECRDPLRKQALRAAVLAAAPAVDGDVRVVRSFEQCLTTAFAEIASAGADAAVG</sequence>
<evidence type="ECO:0000256" key="4">
    <source>
        <dbReference type="ARBA" id="ARBA00022676"/>
    </source>
</evidence>
<dbReference type="PROSITE" id="PS50005">
    <property type="entry name" value="TPR"/>
    <property type="match status" value="2"/>
</dbReference>
<dbReference type="SUPFAM" id="SSF48452">
    <property type="entry name" value="TPR-like"/>
    <property type="match status" value="1"/>
</dbReference>
<dbReference type="Gene3D" id="1.25.40.10">
    <property type="entry name" value="Tetratricopeptide repeat domain"/>
    <property type="match status" value="1"/>
</dbReference>
<proteinExistence type="inferred from homology"/>
<dbReference type="GO" id="GO:0097363">
    <property type="term" value="F:protein O-acetylglucosaminyltransferase activity"/>
    <property type="evidence" value="ECO:0007669"/>
    <property type="project" value="UniProtKB-EC"/>
</dbReference>
<evidence type="ECO:0000256" key="5">
    <source>
        <dbReference type="ARBA" id="ARBA00022679"/>
    </source>
</evidence>
<feature type="repeat" description="TPR" evidence="8">
    <location>
        <begin position="155"/>
        <end position="188"/>
    </location>
</feature>
<evidence type="ECO:0000256" key="7">
    <source>
        <dbReference type="ARBA" id="ARBA00022803"/>
    </source>
</evidence>
<evidence type="ECO:0000313" key="10">
    <source>
        <dbReference type="EMBL" id="MBK7955805.1"/>
    </source>
</evidence>
<keyword evidence="4" id="KW-0328">Glycosyltransferase</keyword>
<comment type="pathway">
    <text evidence="1">Protein modification; protein glycosylation.</text>
</comment>
<dbReference type="Pfam" id="PF13181">
    <property type="entry name" value="TPR_8"/>
    <property type="match status" value="1"/>
</dbReference>
<name>A0A935TK74_9PROT</name>
<evidence type="ECO:0000256" key="3">
    <source>
        <dbReference type="ARBA" id="ARBA00011970"/>
    </source>
</evidence>
<dbReference type="Pfam" id="PF13844">
    <property type="entry name" value="Glyco_transf_41"/>
    <property type="match status" value="1"/>
</dbReference>
<feature type="domain" description="O-GlcNAc transferase C-terminal" evidence="9">
    <location>
        <begin position="510"/>
        <end position="658"/>
    </location>
</feature>
<dbReference type="Pfam" id="PF13432">
    <property type="entry name" value="TPR_16"/>
    <property type="match status" value="2"/>
</dbReference>
<dbReference type="SMART" id="SM00028">
    <property type="entry name" value="TPR"/>
    <property type="match status" value="6"/>
</dbReference>
<evidence type="ECO:0000256" key="8">
    <source>
        <dbReference type="PROSITE-ProRule" id="PRU00339"/>
    </source>
</evidence>
<comment type="similarity">
    <text evidence="2">Belongs to the glycosyltransferase 41 family. O-GlcNAc transferase subfamily.</text>
</comment>
<dbReference type="InterPro" id="IPR029489">
    <property type="entry name" value="OGT/SEC/SPY_C"/>
</dbReference>
<reference evidence="10 11" key="1">
    <citation type="submission" date="2020-10" db="EMBL/GenBank/DDBJ databases">
        <title>Connecting structure to function with the recovery of over 1000 high-quality activated sludge metagenome-assembled genomes encoding full-length rRNA genes using long-read sequencing.</title>
        <authorList>
            <person name="Singleton C.M."/>
            <person name="Petriglieri F."/>
            <person name="Kristensen J.M."/>
            <person name="Kirkegaard R.H."/>
            <person name="Michaelsen T.Y."/>
            <person name="Andersen M.H."/>
            <person name="Karst S.M."/>
            <person name="Dueholm M.S."/>
            <person name="Nielsen P.H."/>
            <person name="Albertsen M."/>
        </authorList>
    </citation>
    <scope>NUCLEOTIDE SEQUENCE [LARGE SCALE GENOMIC DNA]</scope>
    <source>
        <strain evidence="10">Fred_18-Q3-R57-64_BAT3C.720</strain>
    </source>
</reference>
<gene>
    <name evidence="10" type="ORF">IPK02_18745</name>
</gene>
<dbReference type="EMBL" id="JADJOT010000011">
    <property type="protein sequence ID" value="MBK7955805.1"/>
    <property type="molecule type" value="Genomic_DNA"/>
</dbReference>
<dbReference type="PANTHER" id="PTHR44835">
    <property type="entry name" value="UDP-N-ACETYLGLUCOSAMINE--PEPTIDE N-ACETYLGLUCOSAMINYLTRANSFERASE SPINDLY-RELATED"/>
    <property type="match status" value="1"/>
</dbReference>
<dbReference type="InterPro" id="IPR051939">
    <property type="entry name" value="Glycosyltr_41/O-GlcNAc_trsf"/>
</dbReference>